<dbReference type="EMBL" id="FOFB01000013">
    <property type="protein sequence ID" value="SEQ63864.1"/>
    <property type="molecule type" value="Genomic_DNA"/>
</dbReference>
<evidence type="ECO:0000256" key="1">
    <source>
        <dbReference type="SAM" id="MobiDB-lite"/>
    </source>
</evidence>
<sequence>MSTQSPFILPLSGLSQGIYVYDLIVDDEFFATFPDSPVKHANVKLQLTVDRQTREMVLDFDFAGTTNTNCDRCLADIDLPIADKRQLIVKFSAEATSLEEEGELIYLHPDTSLFNVAPYAYEMVLLALPMIRTYDCRAGEGPYPCDEEMLDRIDASVDVAPAPDEETSNDSDKPGPWDVLKDIK</sequence>
<dbReference type="InParanoid" id="A0A1H9HNF4"/>
<dbReference type="STRING" id="478744.SAMN05444359_11324"/>
<keyword evidence="3" id="KW-1185">Reference proteome</keyword>
<dbReference type="Pfam" id="PF02620">
    <property type="entry name" value="YceD"/>
    <property type="match status" value="1"/>
</dbReference>
<gene>
    <name evidence="2" type="ORF">SAMN05444359_11324</name>
</gene>
<feature type="region of interest" description="Disordered" evidence="1">
    <location>
        <begin position="155"/>
        <end position="184"/>
    </location>
</feature>
<dbReference type="AlphaFoldDB" id="A0A1H9HNF4"/>
<protein>
    <submittedName>
        <fullName evidence="2">Uncharacterized metal-binding protein YceD, DUF177 family</fullName>
    </submittedName>
</protein>
<accession>A0A1H9HNF4</accession>
<feature type="compositionally biased region" description="Basic and acidic residues" evidence="1">
    <location>
        <begin position="170"/>
        <end position="184"/>
    </location>
</feature>
<dbReference type="RefSeq" id="WP_090169005.1">
    <property type="nucleotide sequence ID" value="NZ_FOFB01000013.1"/>
</dbReference>
<evidence type="ECO:0000313" key="3">
    <source>
        <dbReference type="Proteomes" id="UP000199021"/>
    </source>
</evidence>
<evidence type="ECO:0000313" key="2">
    <source>
        <dbReference type="EMBL" id="SEQ63864.1"/>
    </source>
</evidence>
<proteinExistence type="predicted"/>
<dbReference type="OrthoDB" id="1524821at2"/>
<organism evidence="2 3">
    <name type="scientific">Neolewinella agarilytica</name>
    <dbReference type="NCBI Taxonomy" id="478744"/>
    <lineage>
        <taxon>Bacteria</taxon>
        <taxon>Pseudomonadati</taxon>
        <taxon>Bacteroidota</taxon>
        <taxon>Saprospiria</taxon>
        <taxon>Saprospirales</taxon>
        <taxon>Lewinellaceae</taxon>
        <taxon>Neolewinella</taxon>
    </lineage>
</organism>
<reference evidence="3" key="1">
    <citation type="submission" date="2016-10" db="EMBL/GenBank/DDBJ databases">
        <authorList>
            <person name="Varghese N."/>
            <person name="Submissions S."/>
        </authorList>
    </citation>
    <scope>NUCLEOTIDE SEQUENCE [LARGE SCALE GENOMIC DNA]</scope>
    <source>
        <strain evidence="3">DSM 24740</strain>
    </source>
</reference>
<name>A0A1H9HNF4_9BACT</name>
<dbReference type="Proteomes" id="UP000199021">
    <property type="component" value="Unassembled WGS sequence"/>
</dbReference>
<dbReference type="InterPro" id="IPR003772">
    <property type="entry name" value="YceD"/>
</dbReference>